<accession>A0AAU7ASM1</accession>
<dbReference type="AlphaFoldDB" id="A0AAU7ASM1"/>
<protein>
    <submittedName>
        <fullName evidence="1">Uncharacterized protein</fullName>
    </submittedName>
</protein>
<sequence length="136" mass="14612">MLSVSSYPQDHVDRCRARIDGQLAAYRDLVAACADDAAVAVFAPQFFAHMVLALDQMFLHRARGQEGKDGNALNEVRLLCRSLVDGDGTFAADKAIRMKPATSVLGLEPGDVVTIDEAGFTALAAAFLAAIEQRYP</sequence>
<dbReference type="EMBL" id="CP114014">
    <property type="protein sequence ID" value="XAY04645.1"/>
    <property type="molecule type" value="Genomic_DNA"/>
</dbReference>
<proteinExistence type="predicted"/>
<dbReference type="KEGG" id="parq:DSM112329_01480"/>
<organism evidence="1">
    <name type="scientific">Paraconexibacter sp. AEG42_29</name>
    <dbReference type="NCBI Taxonomy" id="2997339"/>
    <lineage>
        <taxon>Bacteria</taxon>
        <taxon>Bacillati</taxon>
        <taxon>Actinomycetota</taxon>
        <taxon>Thermoleophilia</taxon>
        <taxon>Solirubrobacterales</taxon>
        <taxon>Paraconexibacteraceae</taxon>
        <taxon>Paraconexibacter</taxon>
    </lineage>
</organism>
<reference evidence="1" key="1">
    <citation type="submission" date="2022-12" db="EMBL/GenBank/DDBJ databases">
        <title>Paraconexibacter alkalitolerans sp. nov. and Baekduia alba sp. nov., isolated from soil and emended description of the genera Paraconexibacter (Chun et al., 2020) and Baekduia (An et al., 2020).</title>
        <authorList>
            <person name="Vieira S."/>
            <person name="Huber K.J."/>
            <person name="Geppert A."/>
            <person name="Wolf J."/>
            <person name="Neumann-Schaal M."/>
            <person name="Muesken M."/>
            <person name="Overmann J."/>
        </authorList>
    </citation>
    <scope>NUCLEOTIDE SEQUENCE</scope>
    <source>
        <strain evidence="1">AEG42_29</strain>
    </source>
</reference>
<gene>
    <name evidence="1" type="ORF">DSM112329_01480</name>
</gene>
<name>A0AAU7ASM1_9ACTN</name>
<evidence type="ECO:0000313" key="1">
    <source>
        <dbReference type="EMBL" id="XAY04645.1"/>
    </source>
</evidence>
<dbReference type="RefSeq" id="WP_354701173.1">
    <property type="nucleotide sequence ID" value="NZ_CP114014.1"/>
</dbReference>